<name>A0A0A9DL44_ARUDO</name>
<dbReference type="EMBL" id="GBRH01208586">
    <property type="protein sequence ID" value="JAD89309.1"/>
    <property type="molecule type" value="Transcribed_RNA"/>
</dbReference>
<proteinExistence type="predicted"/>
<accession>A0A0A9DL44</accession>
<dbReference type="AlphaFoldDB" id="A0A0A9DL44"/>
<protein>
    <submittedName>
        <fullName evidence="1">Uncharacterized protein</fullName>
    </submittedName>
</protein>
<sequence length="83" mass="9757">MYSHWNFISPTVAQLAPPVEALRFQIRLDAFFHQWLVASQGNHQQKKSIQFWMGLLSTPIWVEHLGSRWRHFSCRMVLVACCS</sequence>
<reference evidence="1" key="2">
    <citation type="journal article" date="2015" name="Data Brief">
        <title>Shoot transcriptome of the giant reed, Arundo donax.</title>
        <authorList>
            <person name="Barrero R.A."/>
            <person name="Guerrero F.D."/>
            <person name="Moolhuijzen P."/>
            <person name="Goolsby J.A."/>
            <person name="Tidwell J."/>
            <person name="Bellgard S.E."/>
            <person name="Bellgard M.I."/>
        </authorList>
    </citation>
    <scope>NUCLEOTIDE SEQUENCE</scope>
    <source>
        <tissue evidence="1">Shoot tissue taken approximately 20 cm above the soil surface</tissue>
    </source>
</reference>
<evidence type="ECO:0000313" key="1">
    <source>
        <dbReference type="EMBL" id="JAD89309.1"/>
    </source>
</evidence>
<organism evidence="1">
    <name type="scientific">Arundo donax</name>
    <name type="common">Giant reed</name>
    <name type="synonym">Donax arundinaceus</name>
    <dbReference type="NCBI Taxonomy" id="35708"/>
    <lineage>
        <taxon>Eukaryota</taxon>
        <taxon>Viridiplantae</taxon>
        <taxon>Streptophyta</taxon>
        <taxon>Embryophyta</taxon>
        <taxon>Tracheophyta</taxon>
        <taxon>Spermatophyta</taxon>
        <taxon>Magnoliopsida</taxon>
        <taxon>Liliopsida</taxon>
        <taxon>Poales</taxon>
        <taxon>Poaceae</taxon>
        <taxon>PACMAD clade</taxon>
        <taxon>Arundinoideae</taxon>
        <taxon>Arundineae</taxon>
        <taxon>Arundo</taxon>
    </lineage>
</organism>
<reference evidence="1" key="1">
    <citation type="submission" date="2014-09" db="EMBL/GenBank/DDBJ databases">
        <authorList>
            <person name="Magalhaes I.L.F."/>
            <person name="Oliveira U."/>
            <person name="Santos F.R."/>
            <person name="Vidigal T.H.D.A."/>
            <person name="Brescovit A.D."/>
            <person name="Santos A.J."/>
        </authorList>
    </citation>
    <scope>NUCLEOTIDE SEQUENCE</scope>
    <source>
        <tissue evidence="1">Shoot tissue taken approximately 20 cm above the soil surface</tissue>
    </source>
</reference>